<feature type="transmembrane region" description="Helical" evidence="1">
    <location>
        <begin position="210"/>
        <end position="231"/>
    </location>
</feature>
<feature type="transmembrane region" description="Helical" evidence="1">
    <location>
        <begin position="41"/>
        <end position="62"/>
    </location>
</feature>
<evidence type="ECO:0008006" key="4">
    <source>
        <dbReference type="Google" id="ProtNLM"/>
    </source>
</evidence>
<keyword evidence="3" id="KW-1185">Reference proteome</keyword>
<feature type="transmembrane region" description="Helical" evidence="1">
    <location>
        <begin position="175"/>
        <end position="198"/>
    </location>
</feature>
<comment type="caution">
    <text evidence="2">The sequence shown here is derived from an EMBL/GenBank/DDBJ whole genome shotgun (WGS) entry which is preliminary data.</text>
</comment>
<dbReference type="EMBL" id="VIWO01000018">
    <property type="protein sequence ID" value="TWF31750.1"/>
    <property type="molecule type" value="Genomic_DNA"/>
</dbReference>
<keyword evidence="1" id="KW-0472">Membrane</keyword>
<dbReference type="RefSeq" id="WP_145675308.1">
    <property type="nucleotide sequence ID" value="NZ_VIWO01000018.1"/>
</dbReference>
<evidence type="ECO:0000313" key="3">
    <source>
        <dbReference type="Proteomes" id="UP000320811"/>
    </source>
</evidence>
<organism evidence="2 3">
    <name type="scientific">Chitinophaga polysaccharea</name>
    <dbReference type="NCBI Taxonomy" id="1293035"/>
    <lineage>
        <taxon>Bacteria</taxon>
        <taxon>Pseudomonadati</taxon>
        <taxon>Bacteroidota</taxon>
        <taxon>Chitinophagia</taxon>
        <taxon>Chitinophagales</taxon>
        <taxon>Chitinophagaceae</taxon>
        <taxon>Chitinophaga</taxon>
    </lineage>
</organism>
<gene>
    <name evidence="2" type="ORF">FHW36_11844</name>
</gene>
<feature type="transmembrane region" description="Helical" evidence="1">
    <location>
        <begin position="83"/>
        <end position="102"/>
    </location>
</feature>
<keyword evidence="1" id="KW-0812">Transmembrane</keyword>
<name>A0A561P0Z7_9BACT</name>
<accession>A0A561P0Z7</accession>
<dbReference type="Proteomes" id="UP000320811">
    <property type="component" value="Unassembled WGS sequence"/>
</dbReference>
<evidence type="ECO:0000256" key="1">
    <source>
        <dbReference type="SAM" id="Phobius"/>
    </source>
</evidence>
<sequence length="274" mass="31113">MRLPVVLKNYYKAYNMADIPLSQFGIENVTKIYLQVKTSSLMLITLGATSAYGIFLSTSVFIKQWRANMNASGGPAVYKGIMDLFWQYLFTLVMIGMMPIAISGMEEVFGTIQQLAIDEVKGEPNGAIATLIAETEEMQRRYPDGPSIFYDTLPDLFAYFNIVYVKPALALAVRWLYALFLCGRFLYLLLLEIVYPIAWVSLLHEDTSKWFWGWASNMLVCFLLVPAFLIANKFADTAVITVFDDPYTLIGILAQFFLKLYLLKRAGELVFKLL</sequence>
<evidence type="ECO:0000313" key="2">
    <source>
        <dbReference type="EMBL" id="TWF31750.1"/>
    </source>
</evidence>
<keyword evidence="1" id="KW-1133">Transmembrane helix</keyword>
<proteinExistence type="predicted"/>
<dbReference type="AlphaFoldDB" id="A0A561P0Z7"/>
<reference evidence="2 3" key="1">
    <citation type="submission" date="2019-06" db="EMBL/GenBank/DDBJ databases">
        <title>Sorghum-associated microbial communities from plants grown in Nebraska, USA.</title>
        <authorList>
            <person name="Schachtman D."/>
        </authorList>
    </citation>
    <scope>NUCLEOTIDE SEQUENCE [LARGE SCALE GENOMIC DNA]</scope>
    <source>
        <strain evidence="2 3">1209</strain>
    </source>
</reference>
<protein>
    <recommendedName>
        <fullName evidence="4">TrbL/VirB6 plasmid conjugal transfer protein</fullName>
    </recommendedName>
</protein>
<dbReference type="OrthoDB" id="1046693at2"/>